<reference evidence="4" key="1">
    <citation type="journal article" date="2019" name="Int. J. Syst. Evol. Microbiol.">
        <title>The Global Catalogue of Microorganisms (GCM) 10K type strain sequencing project: providing services to taxonomists for standard genome sequencing and annotation.</title>
        <authorList>
            <consortium name="The Broad Institute Genomics Platform"/>
            <consortium name="The Broad Institute Genome Sequencing Center for Infectious Disease"/>
            <person name="Wu L."/>
            <person name="Ma J."/>
        </authorList>
    </citation>
    <scope>NUCLEOTIDE SEQUENCE [LARGE SCALE GENOMIC DNA]</scope>
    <source>
        <strain evidence="4">DT72</strain>
    </source>
</reference>
<evidence type="ECO:0000313" key="3">
    <source>
        <dbReference type="EMBL" id="MFD1814328.1"/>
    </source>
</evidence>
<accession>A0ABW4P744</accession>
<dbReference type="Pfam" id="PF17270">
    <property type="entry name" value="DUF5336"/>
    <property type="match status" value="1"/>
</dbReference>
<feature type="region of interest" description="Disordered" evidence="1">
    <location>
        <begin position="152"/>
        <end position="225"/>
    </location>
</feature>
<feature type="compositionally biased region" description="Polar residues" evidence="1">
    <location>
        <begin position="177"/>
        <end position="192"/>
    </location>
</feature>
<feature type="transmembrane region" description="Helical" evidence="2">
    <location>
        <begin position="36"/>
        <end position="56"/>
    </location>
</feature>
<dbReference type="EMBL" id="JBHUFB010000013">
    <property type="protein sequence ID" value="MFD1814328.1"/>
    <property type="molecule type" value="Genomic_DNA"/>
</dbReference>
<feature type="transmembrane region" description="Helical" evidence="2">
    <location>
        <begin position="115"/>
        <end position="139"/>
    </location>
</feature>
<protein>
    <submittedName>
        <fullName evidence="3">DUF5336 domain-containing protein</fullName>
    </submittedName>
</protein>
<comment type="caution">
    <text evidence="3">The sequence shown here is derived from an EMBL/GenBank/DDBJ whole genome shotgun (WGS) entry which is preliminary data.</text>
</comment>
<evidence type="ECO:0000256" key="2">
    <source>
        <dbReference type="SAM" id="Phobius"/>
    </source>
</evidence>
<dbReference type="InterPro" id="IPR035166">
    <property type="entry name" value="DUF5336"/>
</dbReference>
<keyword evidence="2" id="KW-0472">Membrane</keyword>
<name>A0ABW4P744_9NOCA</name>
<organism evidence="3 4">
    <name type="scientific">Rhodococcus gannanensis</name>
    <dbReference type="NCBI Taxonomy" id="1960308"/>
    <lineage>
        <taxon>Bacteria</taxon>
        <taxon>Bacillati</taxon>
        <taxon>Actinomycetota</taxon>
        <taxon>Actinomycetes</taxon>
        <taxon>Mycobacteriales</taxon>
        <taxon>Nocardiaceae</taxon>
        <taxon>Rhodococcus</taxon>
    </lineage>
</organism>
<proteinExistence type="predicted"/>
<gene>
    <name evidence="3" type="ORF">ACFSJG_19095</name>
</gene>
<sequence length="225" mass="22367">MVLLLGFAALLVGLGPYVTAHTSAGVVTVSGYALPQGMTVVAALLFAGLVAGLSTLPRLAHVRGATPVLHAIATAAAAAGTLLAIFLLIVVGNIATPADLVGSAADASESVVVGLGWAGITILVLAVLQALVAFVALAYDIGLAQARREPEPVHEPFLPPEPAGADSDGKTGAERTGTGSTLTDATIEQPTTEPGKAKPKPSAPRKTGQSAAEPAATDATKAKTE</sequence>
<dbReference type="RefSeq" id="WP_378486796.1">
    <property type="nucleotide sequence ID" value="NZ_JBHUFB010000013.1"/>
</dbReference>
<keyword evidence="2" id="KW-1133">Transmembrane helix</keyword>
<feature type="transmembrane region" description="Helical" evidence="2">
    <location>
        <begin position="68"/>
        <end position="95"/>
    </location>
</feature>
<keyword evidence="2" id="KW-0812">Transmembrane</keyword>
<keyword evidence="4" id="KW-1185">Reference proteome</keyword>
<dbReference type="Proteomes" id="UP001597286">
    <property type="component" value="Unassembled WGS sequence"/>
</dbReference>
<evidence type="ECO:0000313" key="4">
    <source>
        <dbReference type="Proteomes" id="UP001597286"/>
    </source>
</evidence>
<evidence type="ECO:0000256" key="1">
    <source>
        <dbReference type="SAM" id="MobiDB-lite"/>
    </source>
</evidence>